<comment type="caution">
    <text evidence="1">The sequence shown here is derived from an EMBL/GenBank/DDBJ whole genome shotgun (WGS) entry which is preliminary data.</text>
</comment>
<dbReference type="EMBL" id="CCBQ010000037">
    <property type="protein sequence ID" value="CDO94160.1"/>
    <property type="molecule type" value="Genomic_DNA"/>
</dbReference>
<dbReference type="Proteomes" id="UP000031516">
    <property type="component" value="Unassembled WGS sequence"/>
</dbReference>
<reference evidence="1 2" key="1">
    <citation type="submission" date="2014-03" db="EMBL/GenBank/DDBJ databases">
        <title>The genome of Kluyveromyces dobzhanskii.</title>
        <authorList>
            <person name="Nystedt B."/>
            <person name="Astrom S."/>
        </authorList>
    </citation>
    <scope>NUCLEOTIDE SEQUENCE [LARGE SCALE GENOMIC DNA]</scope>
    <source>
        <strain evidence="1 2">CBS 2104</strain>
    </source>
</reference>
<evidence type="ECO:0000313" key="2">
    <source>
        <dbReference type="Proteomes" id="UP000031516"/>
    </source>
</evidence>
<dbReference type="AlphaFoldDB" id="A0A0A8L523"/>
<organism evidence="1 2">
    <name type="scientific">Kluyveromyces dobzhanskii CBS 2104</name>
    <dbReference type="NCBI Taxonomy" id="1427455"/>
    <lineage>
        <taxon>Eukaryota</taxon>
        <taxon>Fungi</taxon>
        <taxon>Dikarya</taxon>
        <taxon>Ascomycota</taxon>
        <taxon>Saccharomycotina</taxon>
        <taxon>Saccharomycetes</taxon>
        <taxon>Saccharomycetales</taxon>
        <taxon>Saccharomycetaceae</taxon>
        <taxon>Kluyveromyces</taxon>
    </lineage>
</organism>
<protein>
    <submittedName>
        <fullName evidence="1">WGS project CCBQ000000000 data, contig 00106</fullName>
    </submittedName>
</protein>
<keyword evidence="2" id="KW-1185">Reference proteome</keyword>
<accession>A0A0A8L523</accession>
<name>A0A0A8L523_9SACH</name>
<proteinExistence type="predicted"/>
<dbReference type="OrthoDB" id="4081130at2759"/>
<evidence type="ECO:0000313" key="1">
    <source>
        <dbReference type="EMBL" id="CDO94160.1"/>
    </source>
</evidence>
<gene>
    <name evidence="1" type="ORF">KLDO_g2440</name>
</gene>
<sequence length="217" mass="24587">MFARAAPRFLRAPVMRRLLSGKVNKAEEPPSFKTIFLVGLVGTAIFVKAVDSLEQNQPKNTYTFSEFDNVMSGLRRRVSVFEQDDLNLHCVQTGVATKKLKIPEDAKVIKPTEAIEFYRNQPEDRFNVLLNDLYEKEGESYFQKLPAGLSVVLIGKYMKEHCKKGDSVYILDFPDNIKDAIKFENEVSVIDKVVVPKSEEGGQVSQYFKTVAKVETV</sequence>